<evidence type="ECO:0000256" key="4">
    <source>
        <dbReference type="RuleBase" id="RU365031"/>
    </source>
</evidence>
<dbReference type="PANTHER" id="PTHR11104:SF0">
    <property type="entry name" value="SPBETA PROPHAGE-DERIVED AMINOGLYCOSIDE N(3')-ACETYLTRANSFERASE-LIKE PROTEIN YOKD"/>
    <property type="match status" value="1"/>
</dbReference>
<dbReference type="AlphaFoldDB" id="A0A3Q9HR58"/>
<evidence type="ECO:0000256" key="3">
    <source>
        <dbReference type="ARBA" id="ARBA00023315"/>
    </source>
</evidence>
<proteinExistence type="inferred from homology"/>
<evidence type="ECO:0000256" key="2">
    <source>
        <dbReference type="ARBA" id="ARBA00022679"/>
    </source>
</evidence>
<dbReference type="Proteomes" id="UP000267250">
    <property type="component" value="Chromosome"/>
</dbReference>
<keyword evidence="2 4" id="KW-0808">Transferase</keyword>
<accession>A0A3Q9HR58</accession>
<organism evidence="5 6">
    <name type="scientific">Anoxybacter fermentans</name>
    <dbReference type="NCBI Taxonomy" id="1323375"/>
    <lineage>
        <taxon>Bacteria</taxon>
        <taxon>Bacillati</taxon>
        <taxon>Bacillota</taxon>
        <taxon>Clostridia</taxon>
        <taxon>Halanaerobiales</taxon>
        <taxon>Anoxybacter</taxon>
    </lineage>
</organism>
<keyword evidence="6" id="KW-1185">Reference proteome</keyword>
<dbReference type="KEGG" id="aft:BBF96_08705"/>
<dbReference type="GO" id="GO:0016491">
    <property type="term" value="F:oxidoreductase activity"/>
    <property type="evidence" value="ECO:0007669"/>
    <property type="project" value="InterPro"/>
</dbReference>
<dbReference type="InterPro" id="IPR029039">
    <property type="entry name" value="Flavoprotein-like_sf"/>
</dbReference>
<dbReference type="GO" id="GO:0046353">
    <property type="term" value="F:aminoglycoside 3-N-acetyltransferase activity"/>
    <property type="evidence" value="ECO:0007669"/>
    <property type="project" value="UniProtKB-EC"/>
</dbReference>
<name>A0A3Q9HR58_9FIRM</name>
<dbReference type="InterPro" id="IPR003679">
    <property type="entry name" value="Amioglycoside_AcTrfase"/>
</dbReference>
<evidence type="ECO:0000313" key="6">
    <source>
        <dbReference type="Proteomes" id="UP000267250"/>
    </source>
</evidence>
<comment type="catalytic activity">
    <reaction evidence="4">
        <text>a 2-deoxystreptamine antibiotic + acetyl-CoA = an N(3)-acetyl-2-deoxystreptamine antibiotic + CoA + H(+)</text>
        <dbReference type="Rhea" id="RHEA:12665"/>
        <dbReference type="ChEBI" id="CHEBI:15378"/>
        <dbReference type="ChEBI" id="CHEBI:57287"/>
        <dbReference type="ChEBI" id="CHEBI:57288"/>
        <dbReference type="ChEBI" id="CHEBI:57921"/>
        <dbReference type="ChEBI" id="CHEBI:77452"/>
        <dbReference type="EC" id="2.3.1.81"/>
    </reaction>
</comment>
<evidence type="ECO:0000256" key="1">
    <source>
        <dbReference type="ARBA" id="ARBA00006383"/>
    </source>
</evidence>
<dbReference type="SUPFAM" id="SSF52218">
    <property type="entry name" value="Flavoproteins"/>
    <property type="match status" value="1"/>
</dbReference>
<dbReference type="SUPFAM" id="SSF110710">
    <property type="entry name" value="TTHA0583/YokD-like"/>
    <property type="match status" value="1"/>
</dbReference>
<comment type="similarity">
    <text evidence="1 4">Belongs to the antibiotic N-acetyltransferase family.</text>
</comment>
<keyword evidence="3 4" id="KW-0012">Acyltransferase</keyword>
<dbReference type="GO" id="GO:0046677">
    <property type="term" value="P:response to antibiotic"/>
    <property type="evidence" value="ECO:0007669"/>
    <property type="project" value="UniProtKB-KW"/>
</dbReference>
<protein>
    <recommendedName>
        <fullName evidence="4">Aminoglycoside N(3)-acetyltransferase</fullName>
        <ecNumber evidence="4">2.3.1.-</ecNumber>
    </recommendedName>
</protein>
<dbReference type="Gene3D" id="3.40.50.360">
    <property type="match status" value="1"/>
</dbReference>
<sequence length="379" mass="41992">MSEEQVVQKIPILRTRQSLAKDLKQLGLDKGMIVIVHSSLSSLGWVCGGPVAVIQALMDVVTFSGTIVMPTQSTDYSDPALWSNPPVPQEWWPIIGETMPAYEPNITPTRGVGIIAETFRKWPGVLRSSHPALSFGAWGKYAEKIIKDHSLDNGLGENSLLARIYDLDGWVLLLGVGYDRNTSFHLAEYGVLIICGSPRKGGNTELLLSFFEKELQQHGIQTEFTTLAEKEIKHCINCDKCIDTNKCIQKDDFNNIYNKVLENEGLVVGSPVYVGTPTSLLMAFLQRLTYVSWNNNRPLAKKIGGPIAVAGETGQLATINCLIDFYLVNEMVIPSSYYWNAGVGCGKGDILNDEKGKSYVVKFAQNMAWLMKKLEEEVK</sequence>
<dbReference type="PANTHER" id="PTHR11104">
    <property type="entry name" value="AMINOGLYCOSIDE N3-ACETYLTRANSFERASE"/>
    <property type="match status" value="1"/>
</dbReference>
<gene>
    <name evidence="5" type="ORF">BBF96_08705</name>
</gene>
<dbReference type="OrthoDB" id="7330654at2"/>
<dbReference type="InterPro" id="IPR028345">
    <property type="entry name" value="Antibiotic_NAT-like"/>
</dbReference>
<evidence type="ECO:0000313" key="5">
    <source>
        <dbReference type="EMBL" id="AZR73455.1"/>
    </source>
</evidence>
<dbReference type="EMBL" id="CP016379">
    <property type="protein sequence ID" value="AZR73455.1"/>
    <property type="molecule type" value="Genomic_DNA"/>
</dbReference>
<dbReference type="EC" id="2.3.1.-" evidence="4"/>
<keyword evidence="4" id="KW-0046">Antibiotic resistance</keyword>
<reference evidence="5 6" key="1">
    <citation type="submission" date="2016-07" db="EMBL/GenBank/DDBJ databases">
        <title>Genome and transcriptome analysis of iron-reducing fermentative bacteria Anoxybacter fermentans.</title>
        <authorList>
            <person name="Zeng X."/>
            <person name="Shao Z."/>
        </authorList>
    </citation>
    <scope>NUCLEOTIDE SEQUENCE [LARGE SCALE GENOMIC DNA]</scope>
    <source>
        <strain evidence="5 6">DY22613</strain>
    </source>
</reference>
<dbReference type="Pfam" id="PF02522">
    <property type="entry name" value="Antibiotic_NAT"/>
    <property type="match status" value="1"/>
</dbReference>